<dbReference type="SUPFAM" id="SSF52540">
    <property type="entry name" value="P-loop containing nucleoside triphosphate hydrolases"/>
    <property type="match status" value="1"/>
</dbReference>
<comment type="similarity">
    <text evidence="1">Belongs to the GSP E family.</text>
</comment>
<dbReference type="PANTHER" id="PTHR30486">
    <property type="entry name" value="TWITCHING MOTILITY PROTEIN PILT"/>
    <property type="match status" value="1"/>
</dbReference>
<dbReference type="CDD" id="cd01130">
    <property type="entry name" value="VirB11-like_ATPase"/>
    <property type="match status" value="1"/>
</dbReference>
<protein>
    <submittedName>
        <fullName evidence="3">CpaF family protein</fullName>
    </submittedName>
</protein>
<gene>
    <name evidence="3" type="ORF">IAA17_09360</name>
</gene>
<comment type="caution">
    <text evidence="3">The sequence shown here is derived from an EMBL/GenBank/DDBJ whole genome shotgun (WGS) entry which is preliminary data.</text>
</comment>
<dbReference type="InterPro" id="IPR027417">
    <property type="entry name" value="P-loop_NTPase"/>
</dbReference>
<feature type="domain" description="Bacterial type II secretion system protein E" evidence="2">
    <location>
        <begin position="81"/>
        <end position="354"/>
    </location>
</feature>
<dbReference type="GO" id="GO:0016887">
    <property type="term" value="F:ATP hydrolysis activity"/>
    <property type="evidence" value="ECO:0007669"/>
    <property type="project" value="InterPro"/>
</dbReference>
<dbReference type="InterPro" id="IPR050921">
    <property type="entry name" value="T4SS_GSP_E_ATPase"/>
</dbReference>
<proteinExistence type="inferred from homology"/>
<dbReference type="InterPro" id="IPR001482">
    <property type="entry name" value="T2SS/T4SS_dom"/>
</dbReference>
<dbReference type="AlphaFoldDB" id="A0A9D2GHQ4"/>
<dbReference type="PANTHER" id="PTHR30486:SF15">
    <property type="entry name" value="TYPE II_IV SECRETION SYSTEM ATPASE"/>
    <property type="match status" value="1"/>
</dbReference>
<name>A0A9D2GHQ4_9FIRM</name>
<dbReference type="Pfam" id="PF00437">
    <property type="entry name" value="T2SSE"/>
    <property type="match status" value="1"/>
</dbReference>
<dbReference type="EMBL" id="DXBC01000148">
    <property type="protein sequence ID" value="HIZ79978.1"/>
    <property type="molecule type" value="Genomic_DNA"/>
</dbReference>
<dbReference type="Gene3D" id="3.30.450.380">
    <property type="match status" value="1"/>
</dbReference>
<evidence type="ECO:0000313" key="3">
    <source>
        <dbReference type="EMBL" id="HIZ79978.1"/>
    </source>
</evidence>
<dbReference type="Proteomes" id="UP000824101">
    <property type="component" value="Unassembled WGS sequence"/>
</dbReference>
<reference evidence="3" key="1">
    <citation type="journal article" date="2021" name="PeerJ">
        <title>Extensive microbial diversity within the chicken gut microbiome revealed by metagenomics and culture.</title>
        <authorList>
            <person name="Gilroy R."/>
            <person name="Ravi A."/>
            <person name="Getino M."/>
            <person name="Pursley I."/>
            <person name="Horton D.L."/>
            <person name="Alikhan N.F."/>
            <person name="Baker D."/>
            <person name="Gharbi K."/>
            <person name="Hall N."/>
            <person name="Watson M."/>
            <person name="Adriaenssens E.M."/>
            <person name="Foster-Nyarko E."/>
            <person name="Jarju S."/>
            <person name="Secka A."/>
            <person name="Antonio M."/>
            <person name="Oren A."/>
            <person name="Chaudhuri R.R."/>
            <person name="La Ragione R."/>
            <person name="Hildebrand F."/>
            <person name="Pallen M.J."/>
        </authorList>
    </citation>
    <scope>NUCLEOTIDE SEQUENCE</scope>
    <source>
        <strain evidence="3">ChiBcec1-1093</strain>
    </source>
</reference>
<accession>A0A9D2GHQ4</accession>
<evidence type="ECO:0000313" key="4">
    <source>
        <dbReference type="Proteomes" id="UP000824101"/>
    </source>
</evidence>
<organism evidence="3 4">
    <name type="scientific">Candidatus Lachnoclostridium stercorigallinarum</name>
    <dbReference type="NCBI Taxonomy" id="2838634"/>
    <lineage>
        <taxon>Bacteria</taxon>
        <taxon>Bacillati</taxon>
        <taxon>Bacillota</taxon>
        <taxon>Clostridia</taxon>
        <taxon>Lachnospirales</taxon>
        <taxon>Lachnospiraceae</taxon>
    </lineage>
</organism>
<sequence length="418" mass="46528">MSAVWWEEAGSVKRSDPERWERLKRTVRDRLEDYRQIEDEELYQIIDEEIAGMGKEEYFPLAERSAVRERLFDSFRRLGILQEMMDRRDITEIMVNGKDRIFVESNGSLTRWDGCFESEEQLEDTIQQIVSRVNRVVNVSDPIADARLTDGSRVHVVLPPVALDGPVLTIRKFPEPITMNRLVELGAVTEEAAEFLGVLVRAGYNIFISGGTGSGKTTFLNALSACIPPDERIVTIEDSAELQIRQISNLVRLETRNDNGEGNRPISVGDLIKASLRMRPDRIIVGEVRGEEAFAMLSAFNTGHDGSLCTGHGNSTADMLARLETMVLMGAELPLEAIRSQIASAIDVMVHLGRMRDRSRKVLEIAEIGGCVNGKVVLNPLFRFQEEAGTAGGKVEGRLQKTGELKNRSKLAAAGCEL</sequence>
<evidence type="ECO:0000259" key="2">
    <source>
        <dbReference type="Pfam" id="PF00437"/>
    </source>
</evidence>
<reference evidence="3" key="2">
    <citation type="submission" date="2021-04" db="EMBL/GenBank/DDBJ databases">
        <authorList>
            <person name="Gilroy R."/>
        </authorList>
    </citation>
    <scope>NUCLEOTIDE SEQUENCE</scope>
    <source>
        <strain evidence="3">ChiBcec1-1093</strain>
    </source>
</reference>
<evidence type="ECO:0000256" key="1">
    <source>
        <dbReference type="ARBA" id="ARBA00006611"/>
    </source>
</evidence>
<dbReference type="Gene3D" id="3.40.50.300">
    <property type="entry name" value="P-loop containing nucleotide triphosphate hydrolases"/>
    <property type="match status" value="1"/>
</dbReference>